<reference evidence="2 3" key="1">
    <citation type="submission" date="2016-07" db="EMBL/GenBank/DDBJ databases">
        <title>Genome of Pelobium manganitolerans.</title>
        <authorList>
            <person name="Wu S."/>
            <person name="Wang G."/>
        </authorList>
    </citation>
    <scope>NUCLEOTIDE SEQUENCE [LARGE SCALE GENOMIC DNA]</scope>
    <source>
        <strain evidence="2 3">YS-25</strain>
    </source>
</reference>
<dbReference type="RefSeq" id="WP_120181864.1">
    <property type="nucleotide sequence ID" value="NZ_MBTA01000023.1"/>
</dbReference>
<dbReference type="InterPro" id="IPR008928">
    <property type="entry name" value="6-hairpin_glycosidase_sf"/>
</dbReference>
<dbReference type="AlphaFoldDB" id="A0A419S6E3"/>
<dbReference type="Proteomes" id="UP000283433">
    <property type="component" value="Unassembled WGS sequence"/>
</dbReference>
<feature type="domain" description="DUF5703" evidence="1">
    <location>
        <begin position="30"/>
        <end position="314"/>
    </location>
</feature>
<evidence type="ECO:0000259" key="1">
    <source>
        <dbReference type="Pfam" id="PF18961"/>
    </source>
</evidence>
<evidence type="ECO:0000313" key="2">
    <source>
        <dbReference type="EMBL" id="RKD16373.1"/>
    </source>
</evidence>
<dbReference type="SUPFAM" id="SSF48208">
    <property type="entry name" value="Six-hairpin glycosidases"/>
    <property type="match status" value="1"/>
</dbReference>
<dbReference type="InterPro" id="IPR043757">
    <property type="entry name" value="DUF5703_N"/>
</dbReference>
<dbReference type="Gene3D" id="2.70.98.50">
    <property type="entry name" value="putative glycoside hydrolase family protein from bacillus halodurans"/>
    <property type="match status" value="1"/>
</dbReference>
<comment type="caution">
    <text evidence="2">The sequence shown here is derived from an EMBL/GenBank/DDBJ whole genome shotgun (WGS) entry which is preliminary data.</text>
</comment>
<evidence type="ECO:0000313" key="3">
    <source>
        <dbReference type="Proteomes" id="UP000283433"/>
    </source>
</evidence>
<name>A0A419S6E3_9SPHI</name>
<keyword evidence="3" id="KW-1185">Reference proteome</keyword>
<dbReference type="EMBL" id="MBTA01000023">
    <property type="protein sequence ID" value="RKD16373.1"/>
    <property type="molecule type" value="Genomic_DNA"/>
</dbReference>
<protein>
    <recommendedName>
        <fullName evidence="1">DUF5703 domain-containing protein</fullName>
    </recommendedName>
</protein>
<proteinExistence type="predicted"/>
<dbReference type="Gene3D" id="1.50.10.10">
    <property type="match status" value="1"/>
</dbReference>
<dbReference type="GO" id="GO:0005975">
    <property type="term" value="P:carbohydrate metabolic process"/>
    <property type="evidence" value="ECO:0007669"/>
    <property type="project" value="InterPro"/>
</dbReference>
<accession>A0A419S6E3</accession>
<dbReference type="OrthoDB" id="101302at2"/>
<sequence>MRIPFIFIFCLLFSAGKAQEFAISNYDVLWNSQSKNSSESMPVGGGDIGLNVWVEDGDLLFYISRSGLFDENNTLLKVGRVRLRFPQNKLKEGFKQRLNLADGACHISGAQSGLQSDVRIWVDVHKAVIHIDIDHSKATNAQLFFEHWRFEDRATKKKENNQNSWKWAPQGDVKTYADEVGFENGSLYFYHQNKKQTVFDVVVKQQGLESIKDSLFNPLDGRIFGGFLYAKGFVNAGIEEGNYINTPFKAYELKTAKPSKRQQVLIALQTGQHLSPEKLKSETQKLALNSASSAKKDFKNNQRWWASFWNKSYIQIPKTADTTAYQVARNYNLYRYMLACNAYGDYPTKFNGGLFTFDPVFTDSTATFTPDFRNWGGGTHTAQNQRLVYWPMLKAGDADLMKPQFDFYQSILGNAEWRSKFYWGHNGASFTEQIENFGLPNPAEYGWKRPESYDKGMEYNAWLEYEWDTVLEFCQMILDARDYQNFDVKPYLPLIKSSLRFFDEHYQYLAKKRGSKALTADGKLVIYPGSAAETYKMTYNASSTVAALKTVLQNFLQLPNELLNADEKAQWQGMLTRIPEISYRDIDGKTTISPATVWERINNVETPQLYPVFPWKIFGLQKPGLDTAINTYKFDPDALRFRDSKGWKQDNIWAARLGLTDEAVKYTFAKLKNSERRFPAFWGPGFDWTPDHNWGGSGMIGLQEMLLQDVDDKILLFPAWPKDIDVRFKLHAPQQTVVEAEVKNGKANIINVWPESRRKDIIIK</sequence>
<gene>
    <name evidence="2" type="ORF">BCY91_04880</name>
</gene>
<dbReference type="Pfam" id="PF18961">
    <property type="entry name" value="DUF5703_N"/>
    <property type="match status" value="1"/>
</dbReference>
<organism evidence="2 3">
    <name type="scientific">Pelobium manganitolerans</name>
    <dbReference type="NCBI Taxonomy" id="1842495"/>
    <lineage>
        <taxon>Bacteria</taxon>
        <taxon>Pseudomonadati</taxon>
        <taxon>Bacteroidota</taxon>
        <taxon>Sphingobacteriia</taxon>
        <taxon>Sphingobacteriales</taxon>
        <taxon>Sphingobacteriaceae</taxon>
        <taxon>Pelobium</taxon>
    </lineage>
</organism>
<dbReference type="InterPro" id="IPR012341">
    <property type="entry name" value="6hp_glycosidase-like_sf"/>
</dbReference>